<keyword evidence="4 7" id="KW-0677">Repeat</keyword>
<evidence type="ECO:0000256" key="7">
    <source>
        <dbReference type="HAMAP-Rule" id="MF_00387"/>
    </source>
</evidence>
<evidence type="ECO:0000313" key="10">
    <source>
        <dbReference type="Proteomes" id="UP000091926"/>
    </source>
</evidence>
<dbReference type="GO" id="GO:0009245">
    <property type="term" value="P:lipid A biosynthetic process"/>
    <property type="evidence" value="ECO:0007669"/>
    <property type="project" value="UniProtKB-UniRule"/>
</dbReference>
<evidence type="ECO:0000256" key="3">
    <source>
        <dbReference type="ARBA" id="ARBA00022679"/>
    </source>
</evidence>
<dbReference type="Gene3D" id="2.160.10.10">
    <property type="entry name" value="Hexapeptide repeat proteins"/>
    <property type="match status" value="1"/>
</dbReference>
<evidence type="ECO:0000256" key="1">
    <source>
        <dbReference type="ARBA" id="ARBA00022516"/>
    </source>
</evidence>
<keyword evidence="3 7" id="KW-0808">Transferase</keyword>
<sequence length="264" mass="28503">MTGHIHPTALVDPAAEIDSSVVIGPYSIVGPQVRIGAGTEIGPHCVIDGVTTIGRDNRFYRYCSIGGMPQDKKYSGEPTRLEIGDRNTVREFTTFNTGTVQDGGVTTLGNDNWIMAYVHIAHDCHVGNNTILANGVQLGGHVSVGDWAILGGLTGVHQFSTVGAHSMTGGNSSLMQDTPPYVLAAGNPCRPVGINIEGLKRRGFSPAVISALRDAYKAIYRRGLSLDEARAELRERQRTEPETQEVLQVLLDFLDKSRRGIIRP</sequence>
<dbReference type="OrthoDB" id="9807278at2"/>
<organism evidence="9 10">
    <name type="scientific">Bordetella flabilis</name>
    <dbReference type="NCBI Taxonomy" id="463014"/>
    <lineage>
        <taxon>Bacteria</taxon>
        <taxon>Pseudomonadati</taxon>
        <taxon>Pseudomonadota</taxon>
        <taxon>Betaproteobacteria</taxon>
        <taxon>Burkholderiales</taxon>
        <taxon>Alcaligenaceae</taxon>
        <taxon>Bordetella</taxon>
    </lineage>
</organism>
<dbReference type="GO" id="GO:0016020">
    <property type="term" value="C:membrane"/>
    <property type="evidence" value="ECO:0007669"/>
    <property type="project" value="GOC"/>
</dbReference>
<proteinExistence type="inferred from homology"/>
<dbReference type="PANTHER" id="PTHR43480">
    <property type="entry name" value="ACYL-[ACYL-CARRIER-PROTEIN]--UDP-N-ACETYLGLUCOSAMINE O-ACYLTRANSFERASE"/>
    <property type="match status" value="1"/>
</dbReference>
<dbReference type="AlphaFoldDB" id="A0A193GEL6"/>
<dbReference type="RefSeq" id="WP_066659201.1">
    <property type="nucleotide sequence ID" value="NZ_CBCSCL010000009.1"/>
</dbReference>
<comment type="function">
    <text evidence="7">Involved in the biosynthesis of lipid A, a phosphorylated glycolipid that anchors the lipopolysaccharide to the outer membrane of the cell.</text>
</comment>
<comment type="subcellular location">
    <subcellularLocation>
        <location evidence="7">Cytoplasm</location>
    </subcellularLocation>
</comment>
<dbReference type="Proteomes" id="UP000091926">
    <property type="component" value="Chromosome"/>
</dbReference>
<dbReference type="HAMAP" id="MF_00387">
    <property type="entry name" value="LpxA"/>
    <property type="match status" value="1"/>
</dbReference>
<dbReference type="InterPro" id="IPR011004">
    <property type="entry name" value="Trimer_LpxA-like_sf"/>
</dbReference>
<evidence type="ECO:0000313" key="9">
    <source>
        <dbReference type="EMBL" id="ANN78240.1"/>
    </source>
</evidence>
<dbReference type="SUPFAM" id="SSF51161">
    <property type="entry name" value="Trimeric LpxA-like enzymes"/>
    <property type="match status" value="1"/>
</dbReference>
<dbReference type="InterPro" id="IPR037157">
    <property type="entry name" value="Acetyltransf_C_sf"/>
</dbReference>
<dbReference type="CDD" id="cd03351">
    <property type="entry name" value="LbH_UDP-GlcNAc_AT"/>
    <property type="match status" value="1"/>
</dbReference>
<accession>A0A193GEL6</accession>
<feature type="domain" description="UDP N-acetylglucosamine O-acyltransferase C-terminal" evidence="8">
    <location>
        <begin position="177"/>
        <end position="262"/>
    </location>
</feature>
<dbReference type="STRING" id="463014.BAU07_15050"/>
<keyword evidence="6 7" id="KW-0012">Acyltransferase</keyword>
<dbReference type="Pfam" id="PF00132">
    <property type="entry name" value="Hexapep"/>
    <property type="match status" value="2"/>
</dbReference>
<dbReference type="Pfam" id="PF13720">
    <property type="entry name" value="Acetyltransf_11"/>
    <property type="match status" value="1"/>
</dbReference>
<evidence type="ECO:0000256" key="2">
    <source>
        <dbReference type="ARBA" id="ARBA00022556"/>
    </source>
</evidence>
<reference evidence="9 10" key="1">
    <citation type="submission" date="2016-06" db="EMBL/GenBank/DDBJ databases">
        <title>Complete genome sequences of Bordetella bronchialis and Bordetella flabilis.</title>
        <authorList>
            <person name="LiPuma J.J."/>
            <person name="Spilker T."/>
        </authorList>
    </citation>
    <scope>NUCLEOTIDE SEQUENCE [LARGE SCALE GENOMIC DNA]</scope>
    <source>
        <strain evidence="9 10">AU10664</strain>
    </source>
</reference>
<protein>
    <recommendedName>
        <fullName evidence="7">Acyl-[acyl-carrier-protein]--UDP-N-acetylglucosamine O-acyltransferase</fullName>
        <shortName evidence="7">UDP-N-acetylglucosamine acyltransferase</shortName>
        <ecNumber evidence="7">2.3.1.129</ecNumber>
    </recommendedName>
</protein>
<evidence type="ECO:0000256" key="5">
    <source>
        <dbReference type="ARBA" id="ARBA00023098"/>
    </source>
</evidence>
<keyword evidence="2 7" id="KW-0441">Lipid A biosynthesis</keyword>
<dbReference type="EMBL" id="CP016172">
    <property type="protein sequence ID" value="ANN78240.1"/>
    <property type="molecule type" value="Genomic_DNA"/>
</dbReference>
<keyword evidence="10" id="KW-1185">Reference proteome</keyword>
<comment type="similarity">
    <text evidence="7">Belongs to the transferase hexapeptide repeat family. LpxA subfamily.</text>
</comment>
<dbReference type="InterPro" id="IPR010137">
    <property type="entry name" value="Lipid_A_LpxA"/>
</dbReference>
<evidence type="ECO:0000256" key="4">
    <source>
        <dbReference type="ARBA" id="ARBA00022737"/>
    </source>
</evidence>
<evidence type="ECO:0000259" key="8">
    <source>
        <dbReference type="Pfam" id="PF13720"/>
    </source>
</evidence>
<evidence type="ECO:0000256" key="6">
    <source>
        <dbReference type="ARBA" id="ARBA00023315"/>
    </source>
</evidence>
<comment type="catalytic activity">
    <reaction evidence="7">
        <text>a (3R)-hydroxyacyl-[ACP] + UDP-N-acetyl-alpha-D-glucosamine = a UDP-3-O-[(3R)-3-hydroxyacyl]-N-acetyl-alpha-D-glucosamine + holo-[ACP]</text>
        <dbReference type="Rhea" id="RHEA:67812"/>
        <dbReference type="Rhea" id="RHEA-COMP:9685"/>
        <dbReference type="Rhea" id="RHEA-COMP:9945"/>
        <dbReference type="ChEBI" id="CHEBI:57705"/>
        <dbReference type="ChEBI" id="CHEBI:64479"/>
        <dbReference type="ChEBI" id="CHEBI:78827"/>
        <dbReference type="ChEBI" id="CHEBI:173225"/>
        <dbReference type="EC" id="2.3.1.129"/>
    </reaction>
</comment>
<dbReference type="GO" id="GO:0005737">
    <property type="term" value="C:cytoplasm"/>
    <property type="evidence" value="ECO:0007669"/>
    <property type="project" value="UniProtKB-SubCell"/>
</dbReference>
<dbReference type="NCBIfam" id="TIGR01852">
    <property type="entry name" value="lipid_A_lpxA"/>
    <property type="match status" value="1"/>
</dbReference>
<dbReference type="EC" id="2.3.1.129" evidence="7"/>
<dbReference type="InterPro" id="IPR029098">
    <property type="entry name" value="Acetyltransf_C"/>
</dbReference>
<dbReference type="UniPathway" id="UPA00359">
    <property type="reaction ID" value="UER00477"/>
</dbReference>
<gene>
    <name evidence="7" type="primary">lpxA</name>
    <name evidence="9" type="ORF">BAU07_15050</name>
</gene>
<keyword evidence="7" id="KW-0963">Cytoplasm</keyword>
<comment type="pathway">
    <text evidence="7">Glycolipid biosynthesis; lipid IV(A) biosynthesis; lipid IV(A) from (3R)-3-hydroxytetradecanoyl-[acyl-carrier-protein] and UDP-N-acetyl-alpha-D-glucosamine: step 1/6.</text>
</comment>
<dbReference type="NCBIfam" id="NF003657">
    <property type="entry name" value="PRK05289.1"/>
    <property type="match status" value="1"/>
</dbReference>
<dbReference type="KEGG" id="bfz:BAU07_15050"/>
<dbReference type="PANTHER" id="PTHR43480:SF1">
    <property type="entry name" value="ACYL-[ACYL-CARRIER-PROTEIN]--UDP-N-ACETYLGLUCOSAMINE O-ACYLTRANSFERASE, MITOCHONDRIAL-RELATED"/>
    <property type="match status" value="1"/>
</dbReference>
<keyword evidence="1 7" id="KW-0444">Lipid biosynthesis</keyword>
<name>A0A193GEL6_9BORD</name>
<dbReference type="GO" id="GO:0008780">
    <property type="term" value="F:acyl-[acyl-carrier-protein]-UDP-N-acetylglucosamine O-acyltransferase activity"/>
    <property type="evidence" value="ECO:0007669"/>
    <property type="project" value="UniProtKB-UniRule"/>
</dbReference>
<dbReference type="InterPro" id="IPR001451">
    <property type="entry name" value="Hexapep"/>
</dbReference>
<dbReference type="PIRSF" id="PIRSF000456">
    <property type="entry name" value="UDP-GlcNAc_acltr"/>
    <property type="match status" value="1"/>
</dbReference>
<comment type="subunit">
    <text evidence="7">Homotrimer.</text>
</comment>
<dbReference type="Gene3D" id="1.20.1180.10">
    <property type="entry name" value="Udp N-acetylglucosamine O-acyltransferase, C-terminal domain"/>
    <property type="match status" value="1"/>
</dbReference>
<keyword evidence="5 7" id="KW-0443">Lipid metabolism</keyword>